<feature type="region of interest" description="Disordered" evidence="1">
    <location>
        <begin position="217"/>
        <end position="237"/>
    </location>
</feature>
<dbReference type="SUPFAM" id="SSF46565">
    <property type="entry name" value="Chaperone J-domain"/>
    <property type="match status" value="1"/>
</dbReference>
<dbReference type="SMART" id="SM00271">
    <property type="entry name" value="DnaJ"/>
    <property type="match status" value="1"/>
</dbReference>
<protein>
    <submittedName>
        <fullName evidence="3">Co-chaperone</fullName>
    </submittedName>
</protein>
<dbReference type="AlphaFoldDB" id="A0A0G0TUV8"/>
<proteinExistence type="predicted"/>
<dbReference type="PROSITE" id="PS50076">
    <property type="entry name" value="DNAJ_2"/>
    <property type="match status" value="1"/>
</dbReference>
<evidence type="ECO:0000256" key="1">
    <source>
        <dbReference type="SAM" id="MobiDB-lite"/>
    </source>
</evidence>
<comment type="caution">
    <text evidence="3">The sequence shown here is derived from an EMBL/GenBank/DDBJ whole genome shotgun (WGS) entry which is preliminary data.</text>
</comment>
<feature type="domain" description="J" evidence="2">
    <location>
        <begin position="167"/>
        <end position="228"/>
    </location>
</feature>
<feature type="region of interest" description="Disordered" evidence="1">
    <location>
        <begin position="109"/>
        <end position="152"/>
    </location>
</feature>
<reference evidence="3 4" key="1">
    <citation type="journal article" date="2015" name="Nature">
        <title>rRNA introns, odd ribosomes, and small enigmatic genomes across a large radiation of phyla.</title>
        <authorList>
            <person name="Brown C.T."/>
            <person name="Hug L.A."/>
            <person name="Thomas B.C."/>
            <person name="Sharon I."/>
            <person name="Castelle C.J."/>
            <person name="Singh A."/>
            <person name="Wilkins M.J."/>
            <person name="Williams K.H."/>
            <person name="Banfield J.F."/>
        </authorList>
    </citation>
    <scope>NUCLEOTIDE SEQUENCE [LARGE SCALE GENOMIC DNA]</scope>
</reference>
<dbReference type="Proteomes" id="UP000034531">
    <property type="component" value="Unassembled WGS sequence"/>
</dbReference>
<accession>A0A0G0TUV8</accession>
<dbReference type="Gene3D" id="1.10.287.110">
    <property type="entry name" value="DnaJ domain"/>
    <property type="match status" value="1"/>
</dbReference>
<dbReference type="Pfam" id="PF00226">
    <property type="entry name" value="DnaJ"/>
    <property type="match status" value="1"/>
</dbReference>
<evidence type="ECO:0000313" key="3">
    <source>
        <dbReference type="EMBL" id="KKR50875.1"/>
    </source>
</evidence>
<gene>
    <name evidence="3" type="ORF">UT84_C0005G0021</name>
</gene>
<dbReference type="EMBL" id="LBYI01000005">
    <property type="protein sequence ID" value="KKR50875.1"/>
    <property type="molecule type" value="Genomic_DNA"/>
</dbReference>
<dbReference type="InterPro" id="IPR036869">
    <property type="entry name" value="J_dom_sf"/>
</dbReference>
<sequence length="237" mass="26084">MNSKEAYRPVKTVEGVVKQNELNLLKYILPGGDYQLEVLKTEGDYMSALDLSSKLPKGYSLVRISTSSEFTGKFGVDPKNLEGVGLVSPAHASVAVPLNTPEVVLDPVEHTTPEPIKPNPEVFRQRPQEKSSNSGQNYAKEEVKVSNSLPRTDRQDSLGYFRALNLNATELSGMTQEEASQKIKSNYRAAASIAHPDHGGNHDAMVKVNRAMEVISNPVSRSEYQNQTGQFAPRNRS</sequence>
<feature type="compositionally biased region" description="Polar residues" evidence="1">
    <location>
        <begin position="217"/>
        <end position="230"/>
    </location>
</feature>
<evidence type="ECO:0000313" key="4">
    <source>
        <dbReference type="Proteomes" id="UP000034531"/>
    </source>
</evidence>
<dbReference type="InterPro" id="IPR001623">
    <property type="entry name" value="DnaJ_domain"/>
</dbReference>
<name>A0A0G0TUV8_9BACT</name>
<organism evidence="3 4">
    <name type="scientific">Candidatus Curtissbacteria bacterium GW2011_GWA1_40_16</name>
    <dbReference type="NCBI Taxonomy" id="1618405"/>
    <lineage>
        <taxon>Bacteria</taxon>
        <taxon>Candidatus Curtissiibacteriota</taxon>
    </lineage>
</organism>
<evidence type="ECO:0000259" key="2">
    <source>
        <dbReference type="PROSITE" id="PS50076"/>
    </source>
</evidence>